<dbReference type="EMBL" id="JBEPTQ010000002">
    <property type="protein sequence ID" value="MET4724404.1"/>
    <property type="molecule type" value="Genomic_DNA"/>
</dbReference>
<evidence type="ECO:0000313" key="1">
    <source>
        <dbReference type="EMBL" id="MET4724404.1"/>
    </source>
</evidence>
<gene>
    <name evidence="1" type="ORF">ABIF63_008510</name>
</gene>
<reference evidence="1 2" key="1">
    <citation type="submission" date="2024-06" db="EMBL/GenBank/DDBJ databases">
        <title>Genomic Encyclopedia of Type Strains, Phase V (KMG-V): Genome sequencing to study the core and pangenomes of soil and plant-associated prokaryotes.</title>
        <authorList>
            <person name="Whitman W."/>
        </authorList>
    </citation>
    <scope>NUCLEOTIDE SEQUENCE [LARGE SCALE GENOMIC DNA]</scope>
    <source>
        <strain evidence="1 2">USDA 160</strain>
    </source>
</reference>
<protein>
    <recommendedName>
        <fullName evidence="3">Ribbon-helix-helix protein CopG domain-containing protein</fullName>
    </recommendedName>
</protein>
<sequence>MRSDLGLHAADVLKRIGFIRDPTECPGVLRSLSHLNFCAPNLYMLRNVAERHSGTAPQPGSQMKITLANAEAALDEVQRDTDKLHSQELRKAIADYIETQREALKALRKKLH</sequence>
<proteinExistence type="predicted"/>
<accession>A0ABV2S7M6</accession>
<evidence type="ECO:0008006" key="3">
    <source>
        <dbReference type="Google" id="ProtNLM"/>
    </source>
</evidence>
<organism evidence="1 2">
    <name type="scientific">Bradyrhizobium japonicum</name>
    <dbReference type="NCBI Taxonomy" id="375"/>
    <lineage>
        <taxon>Bacteria</taxon>
        <taxon>Pseudomonadati</taxon>
        <taxon>Pseudomonadota</taxon>
        <taxon>Alphaproteobacteria</taxon>
        <taxon>Hyphomicrobiales</taxon>
        <taxon>Nitrobacteraceae</taxon>
        <taxon>Bradyrhizobium</taxon>
    </lineage>
</organism>
<dbReference type="Proteomes" id="UP001549291">
    <property type="component" value="Unassembled WGS sequence"/>
</dbReference>
<keyword evidence="2" id="KW-1185">Reference proteome</keyword>
<evidence type="ECO:0000313" key="2">
    <source>
        <dbReference type="Proteomes" id="UP001549291"/>
    </source>
</evidence>
<comment type="caution">
    <text evidence="1">The sequence shown here is derived from an EMBL/GenBank/DDBJ whole genome shotgun (WGS) entry which is preliminary data.</text>
</comment>
<name>A0ABV2S7M6_BRAJP</name>